<dbReference type="PIRSF" id="PIRSF005917">
    <property type="entry name" value="MTase_YraL"/>
    <property type="match status" value="1"/>
</dbReference>
<dbReference type="EC" id="2.1.1.198" evidence="6"/>
<dbReference type="NCBIfam" id="TIGR00096">
    <property type="entry name" value="16S rRNA (cytidine(1402)-2'-O)-methyltransferase"/>
    <property type="match status" value="1"/>
</dbReference>
<dbReference type="SUPFAM" id="SSF53790">
    <property type="entry name" value="Tetrapyrrole methylase"/>
    <property type="match status" value="1"/>
</dbReference>
<dbReference type="PROSITE" id="PS01296">
    <property type="entry name" value="RSMI"/>
    <property type="match status" value="1"/>
</dbReference>
<dbReference type="InterPro" id="IPR014777">
    <property type="entry name" value="4pyrrole_Mease_sub1"/>
</dbReference>
<protein>
    <recommendedName>
        <fullName evidence="6">Ribosomal RNA small subunit methyltransferase I</fullName>
        <ecNumber evidence="6">2.1.1.198</ecNumber>
    </recommendedName>
    <alternativeName>
        <fullName evidence="6">16S rRNA 2'-O-ribose C1402 methyltransferase</fullName>
    </alternativeName>
    <alternativeName>
        <fullName evidence="6">rRNA (cytidine-2'-O-)-methyltransferase RsmI</fullName>
    </alternativeName>
</protein>
<evidence type="ECO:0000256" key="2">
    <source>
        <dbReference type="ARBA" id="ARBA00022552"/>
    </source>
</evidence>
<dbReference type="PANTHER" id="PTHR46111:SF1">
    <property type="entry name" value="RIBOSOMAL RNA SMALL SUBUNIT METHYLTRANSFERASE I"/>
    <property type="match status" value="1"/>
</dbReference>
<evidence type="ECO:0000256" key="6">
    <source>
        <dbReference type="HAMAP-Rule" id="MF_01877"/>
    </source>
</evidence>
<proteinExistence type="inferred from homology"/>
<dbReference type="PANTHER" id="PTHR46111">
    <property type="entry name" value="RIBOSOMAL RNA SMALL SUBUNIT METHYLTRANSFERASE I"/>
    <property type="match status" value="1"/>
</dbReference>
<dbReference type="InterPro" id="IPR000878">
    <property type="entry name" value="4pyrrol_Mease"/>
</dbReference>
<comment type="similarity">
    <text evidence="6">Belongs to the methyltransferase superfamily. RsmI family.</text>
</comment>
<comment type="subcellular location">
    <subcellularLocation>
        <location evidence="6">Cytoplasm</location>
    </subcellularLocation>
</comment>
<dbReference type="Gene3D" id="3.40.1010.10">
    <property type="entry name" value="Cobalt-precorrin-4 Transmethylase, Domain 1"/>
    <property type="match status" value="1"/>
</dbReference>
<dbReference type="InterPro" id="IPR014776">
    <property type="entry name" value="4pyrrole_Mease_sub2"/>
</dbReference>
<keyword evidence="9" id="KW-1185">Reference proteome</keyword>
<keyword evidence="3 6" id="KW-0489">Methyltransferase</keyword>
<name>A0ABW2Y7S9_9BIFI</name>
<dbReference type="CDD" id="cd11648">
    <property type="entry name" value="RsmI"/>
    <property type="match status" value="1"/>
</dbReference>
<dbReference type="InterPro" id="IPR018063">
    <property type="entry name" value="SAM_MeTrfase_RsmI_CS"/>
</dbReference>
<comment type="function">
    <text evidence="6">Catalyzes the 2'-O-methylation of the ribose of cytidine 1402 (C1402) in 16S rRNA.</text>
</comment>
<organism evidence="8 9">
    <name type="scientific">Alloscardovia venturai</name>
    <dbReference type="NCBI Taxonomy" id="1769421"/>
    <lineage>
        <taxon>Bacteria</taxon>
        <taxon>Bacillati</taxon>
        <taxon>Actinomycetota</taxon>
        <taxon>Actinomycetes</taxon>
        <taxon>Bifidobacteriales</taxon>
        <taxon>Bifidobacteriaceae</taxon>
        <taxon>Alloscardovia</taxon>
    </lineage>
</organism>
<evidence type="ECO:0000256" key="3">
    <source>
        <dbReference type="ARBA" id="ARBA00022603"/>
    </source>
</evidence>
<dbReference type="GO" id="GO:0008168">
    <property type="term" value="F:methyltransferase activity"/>
    <property type="evidence" value="ECO:0007669"/>
    <property type="project" value="UniProtKB-KW"/>
</dbReference>
<evidence type="ECO:0000313" key="9">
    <source>
        <dbReference type="Proteomes" id="UP001597036"/>
    </source>
</evidence>
<reference evidence="9" key="1">
    <citation type="journal article" date="2019" name="Int. J. Syst. Evol. Microbiol.">
        <title>The Global Catalogue of Microorganisms (GCM) 10K type strain sequencing project: providing services to taxonomists for standard genome sequencing and annotation.</title>
        <authorList>
            <consortium name="The Broad Institute Genomics Platform"/>
            <consortium name="The Broad Institute Genome Sequencing Center for Infectious Disease"/>
            <person name="Wu L."/>
            <person name="Ma J."/>
        </authorList>
    </citation>
    <scope>NUCLEOTIDE SEQUENCE [LARGE SCALE GENOMIC DNA]</scope>
    <source>
        <strain evidence="9">CCM 8604</strain>
    </source>
</reference>
<evidence type="ECO:0000256" key="4">
    <source>
        <dbReference type="ARBA" id="ARBA00022679"/>
    </source>
</evidence>
<dbReference type="Proteomes" id="UP001597036">
    <property type="component" value="Unassembled WGS sequence"/>
</dbReference>
<gene>
    <name evidence="6 8" type="primary">rsmI</name>
    <name evidence="8" type="ORF">ACFQY8_02635</name>
</gene>
<keyword evidence="4 6" id="KW-0808">Transferase</keyword>
<dbReference type="RefSeq" id="WP_377938338.1">
    <property type="nucleotide sequence ID" value="NZ_JBHTHQ010000013.1"/>
</dbReference>
<dbReference type="GO" id="GO:0032259">
    <property type="term" value="P:methylation"/>
    <property type="evidence" value="ECO:0007669"/>
    <property type="project" value="UniProtKB-KW"/>
</dbReference>
<accession>A0ABW2Y7S9</accession>
<comment type="caution">
    <text evidence="8">The sequence shown here is derived from an EMBL/GenBank/DDBJ whole genome shotgun (WGS) entry which is preliminary data.</text>
</comment>
<dbReference type="Gene3D" id="3.30.950.10">
    <property type="entry name" value="Methyltransferase, Cobalt-precorrin-4 Transmethylase, Domain 2"/>
    <property type="match status" value="1"/>
</dbReference>
<dbReference type="Pfam" id="PF00590">
    <property type="entry name" value="TP_methylase"/>
    <property type="match status" value="1"/>
</dbReference>
<evidence type="ECO:0000256" key="5">
    <source>
        <dbReference type="ARBA" id="ARBA00022691"/>
    </source>
</evidence>
<dbReference type="EMBL" id="JBHTHQ010000013">
    <property type="protein sequence ID" value="MFD0704646.1"/>
    <property type="molecule type" value="Genomic_DNA"/>
</dbReference>
<evidence type="ECO:0000259" key="7">
    <source>
        <dbReference type="Pfam" id="PF00590"/>
    </source>
</evidence>
<sequence length="312" mass="33857">MGNLQGTGKSTANSTDNTMTNGKVVLAATPIGNVADASARLVNLIEHADIVAAEDTRRLFDLARRLEIHVGGRVVAYHDHNEREKSDSLLDEVEAGATVLVVSDAGMPTINDPGLAIVRRAIERGIPVTCAPGPSAALDALTLSGLPTDRFCYEGFVPRKHSERMKRLRALATEMRTMIFFEAPHRIEDTMADLEEAFGADRHMALCRELTKDFEEIRRDTIGAIRQSVINDPPRGEIVLVVSGASEDEAVEAAGSAVLGVEELAQLAIETARAQNVRIKEAITAVVREHPLPDGSYVSRKDVYALVLEMKN</sequence>
<keyword evidence="5 6" id="KW-0949">S-adenosyl-L-methionine</keyword>
<evidence type="ECO:0000313" key="8">
    <source>
        <dbReference type="EMBL" id="MFD0704646.1"/>
    </source>
</evidence>
<keyword evidence="2 6" id="KW-0698">rRNA processing</keyword>
<dbReference type="InterPro" id="IPR035996">
    <property type="entry name" value="4pyrrol_Methylase_sf"/>
</dbReference>
<dbReference type="HAMAP" id="MF_01877">
    <property type="entry name" value="16SrRNA_methyltr_I"/>
    <property type="match status" value="1"/>
</dbReference>
<feature type="domain" description="Tetrapyrrole methylase" evidence="7">
    <location>
        <begin position="23"/>
        <end position="224"/>
    </location>
</feature>
<dbReference type="InterPro" id="IPR008189">
    <property type="entry name" value="rRNA_ssu_MeTfrase_I"/>
</dbReference>
<comment type="catalytic activity">
    <reaction evidence="6">
        <text>cytidine(1402) in 16S rRNA + S-adenosyl-L-methionine = 2'-O-methylcytidine(1402) in 16S rRNA + S-adenosyl-L-homocysteine + H(+)</text>
        <dbReference type="Rhea" id="RHEA:42924"/>
        <dbReference type="Rhea" id="RHEA-COMP:10285"/>
        <dbReference type="Rhea" id="RHEA-COMP:10286"/>
        <dbReference type="ChEBI" id="CHEBI:15378"/>
        <dbReference type="ChEBI" id="CHEBI:57856"/>
        <dbReference type="ChEBI" id="CHEBI:59789"/>
        <dbReference type="ChEBI" id="CHEBI:74495"/>
        <dbReference type="ChEBI" id="CHEBI:82748"/>
        <dbReference type="EC" id="2.1.1.198"/>
    </reaction>
</comment>
<evidence type="ECO:0000256" key="1">
    <source>
        <dbReference type="ARBA" id="ARBA00022490"/>
    </source>
</evidence>
<keyword evidence="1 6" id="KW-0963">Cytoplasm</keyword>